<organism evidence="1 2">
    <name type="scientific">Candidatus Falkowbacteria bacterium RIFOXYA2_FULL_47_9</name>
    <dbReference type="NCBI Taxonomy" id="1797995"/>
    <lineage>
        <taxon>Bacteria</taxon>
        <taxon>Candidatus Falkowiibacteriota</taxon>
    </lineage>
</organism>
<gene>
    <name evidence="1" type="ORF">A2242_01065</name>
</gene>
<proteinExistence type="predicted"/>
<sequence>MANEQENIVSNKLWLSVSQSAKLCGVEQKTIRRAIKARQFLYVVQNDRYTIETGSLITWAHQSAKIKNKLNRDGIGKFVKEWKGEYTKLSTEKTSQQIKNIV</sequence>
<dbReference type="AlphaFoldDB" id="A0A1F5SQZ4"/>
<reference evidence="1 2" key="1">
    <citation type="journal article" date="2016" name="Nat. Commun.">
        <title>Thousands of microbial genomes shed light on interconnected biogeochemical processes in an aquifer system.</title>
        <authorList>
            <person name="Anantharaman K."/>
            <person name="Brown C.T."/>
            <person name="Hug L.A."/>
            <person name="Sharon I."/>
            <person name="Castelle C.J."/>
            <person name="Probst A.J."/>
            <person name="Thomas B.C."/>
            <person name="Singh A."/>
            <person name="Wilkins M.J."/>
            <person name="Karaoz U."/>
            <person name="Brodie E.L."/>
            <person name="Williams K.H."/>
            <person name="Hubbard S.S."/>
            <person name="Banfield J.F."/>
        </authorList>
    </citation>
    <scope>NUCLEOTIDE SEQUENCE [LARGE SCALE GENOMIC DNA]</scope>
</reference>
<evidence type="ECO:0000313" key="2">
    <source>
        <dbReference type="Proteomes" id="UP000178925"/>
    </source>
</evidence>
<dbReference type="Proteomes" id="UP000178925">
    <property type="component" value="Unassembled WGS sequence"/>
</dbReference>
<accession>A0A1F5SQZ4</accession>
<name>A0A1F5SQZ4_9BACT</name>
<dbReference type="EMBL" id="MFGC01000003">
    <property type="protein sequence ID" value="OGF28966.1"/>
    <property type="molecule type" value="Genomic_DNA"/>
</dbReference>
<protein>
    <recommendedName>
        <fullName evidence="3">Helix-turn-helix domain-containing protein</fullName>
    </recommendedName>
</protein>
<evidence type="ECO:0000313" key="1">
    <source>
        <dbReference type="EMBL" id="OGF28966.1"/>
    </source>
</evidence>
<comment type="caution">
    <text evidence="1">The sequence shown here is derived from an EMBL/GenBank/DDBJ whole genome shotgun (WGS) entry which is preliminary data.</text>
</comment>
<evidence type="ECO:0008006" key="3">
    <source>
        <dbReference type="Google" id="ProtNLM"/>
    </source>
</evidence>